<keyword evidence="5 6" id="KW-0472">Membrane</keyword>
<comment type="subcellular location">
    <subcellularLocation>
        <location evidence="1">Cell membrane</location>
        <topology evidence="1">Multi-pass membrane protein</topology>
    </subcellularLocation>
</comment>
<dbReference type="OrthoDB" id="9812084at2"/>
<dbReference type="RefSeq" id="WP_110391089.1">
    <property type="nucleotide sequence ID" value="NZ_DAIMVG010000230.1"/>
</dbReference>
<keyword evidence="2" id="KW-1003">Cell membrane</keyword>
<keyword evidence="8" id="KW-1185">Reference proteome</keyword>
<feature type="transmembrane region" description="Helical" evidence="6">
    <location>
        <begin position="144"/>
        <end position="169"/>
    </location>
</feature>
<sequence>MSGNLIWAMATFALAGAISPGPVNVLATAVGARAGFVRALPHVTGASVCYVLIVWLSGAGLQQLWRGWPWLGGALPYAGAGYLLYLAARIALAPVRAEDDDSAEAQSGLWRGALCQGLNPKAWWVAMSGVSVLVGVGEGQALRLMWFCALSGVICWLSVATWAGLGRVLRPWLAQPARQRVFNWLMAAALLAAVGPLLLPV</sequence>
<dbReference type="EMBL" id="QJKI01000013">
    <property type="protein sequence ID" value="PXX78004.1"/>
    <property type="molecule type" value="Genomic_DNA"/>
</dbReference>
<protein>
    <submittedName>
        <fullName evidence="7">Threonine/homoserine/homoserine lactone efflux protein</fullName>
    </submittedName>
</protein>
<dbReference type="GO" id="GO:0015171">
    <property type="term" value="F:amino acid transmembrane transporter activity"/>
    <property type="evidence" value="ECO:0007669"/>
    <property type="project" value="TreeGrafter"/>
</dbReference>
<dbReference type="GO" id="GO:0033228">
    <property type="term" value="P:cysteine export across plasma membrane"/>
    <property type="evidence" value="ECO:0007669"/>
    <property type="project" value="TreeGrafter"/>
</dbReference>
<dbReference type="AlphaFoldDB" id="A0A318KIR6"/>
<evidence type="ECO:0000256" key="6">
    <source>
        <dbReference type="SAM" id="Phobius"/>
    </source>
</evidence>
<keyword evidence="4 6" id="KW-1133">Transmembrane helix</keyword>
<organism evidence="7 8">
    <name type="scientific">Rivihabitans pingtungensis</name>
    <dbReference type="NCBI Taxonomy" id="1054498"/>
    <lineage>
        <taxon>Bacteria</taxon>
        <taxon>Pseudomonadati</taxon>
        <taxon>Pseudomonadota</taxon>
        <taxon>Betaproteobacteria</taxon>
        <taxon>Neisseriales</taxon>
        <taxon>Aquaspirillaceae</taxon>
        <taxon>Rivihabitans</taxon>
    </lineage>
</organism>
<gene>
    <name evidence="7" type="ORF">DFR34_11313</name>
</gene>
<comment type="caution">
    <text evidence="7">The sequence shown here is derived from an EMBL/GenBank/DDBJ whole genome shotgun (WGS) entry which is preliminary data.</text>
</comment>
<evidence type="ECO:0000256" key="1">
    <source>
        <dbReference type="ARBA" id="ARBA00004651"/>
    </source>
</evidence>
<feature type="transmembrane region" description="Helical" evidence="6">
    <location>
        <begin position="68"/>
        <end position="88"/>
    </location>
</feature>
<evidence type="ECO:0000256" key="3">
    <source>
        <dbReference type="ARBA" id="ARBA00022692"/>
    </source>
</evidence>
<dbReference type="GO" id="GO:0005886">
    <property type="term" value="C:plasma membrane"/>
    <property type="evidence" value="ECO:0007669"/>
    <property type="project" value="UniProtKB-SubCell"/>
</dbReference>
<dbReference type="Proteomes" id="UP000247555">
    <property type="component" value="Unassembled WGS sequence"/>
</dbReference>
<feature type="transmembrane region" description="Helical" evidence="6">
    <location>
        <begin position="181"/>
        <end position="199"/>
    </location>
</feature>
<dbReference type="PANTHER" id="PTHR30086:SF20">
    <property type="entry name" value="ARGININE EXPORTER PROTEIN ARGO-RELATED"/>
    <property type="match status" value="1"/>
</dbReference>
<evidence type="ECO:0000313" key="8">
    <source>
        <dbReference type="Proteomes" id="UP000247555"/>
    </source>
</evidence>
<evidence type="ECO:0000313" key="7">
    <source>
        <dbReference type="EMBL" id="PXX78004.1"/>
    </source>
</evidence>
<accession>A0A318KIR6</accession>
<name>A0A318KIR6_9NEIS</name>
<feature type="transmembrane region" description="Helical" evidence="6">
    <location>
        <begin position="43"/>
        <end position="61"/>
    </location>
</feature>
<keyword evidence="3 6" id="KW-0812">Transmembrane</keyword>
<dbReference type="Pfam" id="PF01810">
    <property type="entry name" value="LysE"/>
    <property type="match status" value="1"/>
</dbReference>
<reference evidence="7 8" key="1">
    <citation type="submission" date="2018-05" db="EMBL/GenBank/DDBJ databases">
        <title>Genomic Encyclopedia of Type Strains, Phase IV (KMG-IV): sequencing the most valuable type-strain genomes for metagenomic binning, comparative biology and taxonomic classification.</title>
        <authorList>
            <person name="Goeker M."/>
        </authorList>
    </citation>
    <scope>NUCLEOTIDE SEQUENCE [LARGE SCALE GENOMIC DNA]</scope>
    <source>
        <strain evidence="7 8">DSM 29661</strain>
    </source>
</reference>
<evidence type="ECO:0000256" key="4">
    <source>
        <dbReference type="ARBA" id="ARBA00022989"/>
    </source>
</evidence>
<dbReference type="PANTHER" id="PTHR30086">
    <property type="entry name" value="ARGININE EXPORTER PROTEIN ARGO"/>
    <property type="match status" value="1"/>
</dbReference>
<evidence type="ECO:0000256" key="2">
    <source>
        <dbReference type="ARBA" id="ARBA00022475"/>
    </source>
</evidence>
<dbReference type="InterPro" id="IPR001123">
    <property type="entry name" value="LeuE-type"/>
</dbReference>
<proteinExistence type="predicted"/>
<evidence type="ECO:0000256" key="5">
    <source>
        <dbReference type="ARBA" id="ARBA00023136"/>
    </source>
</evidence>